<keyword evidence="4" id="KW-0249">Electron transport</keyword>
<dbReference type="InterPro" id="IPR036909">
    <property type="entry name" value="Cyt_c-like_dom_sf"/>
</dbReference>
<evidence type="ECO:0000256" key="1">
    <source>
        <dbReference type="ARBA" id="ARBA00022448"/>
    </source>
</evidence>
<keyword evidence="1" id="KW-0813">Transport</keyword>
<evidence type="ECO:0000256" key="3">
    <source>
        <dbReference type="ARBA" id="ARBA00022723"/>
    </source>
</evidence>
<dbReference type="InterPro" id="IPR050597">
    <property type="entry name" value="Cytochrome_c_Oxidase_Subunit"/>
</dbReference>
<feature type="domain" description="Cytochrome c" evidence="7">
    <location>
        <begin position="268"/>
        <end position="349"/>
    </location>
</feature>
<proteinExistence type="predicted"/>
<dbReference type="AlphaFoldDB" id="A0AA43ZKN4"/>
<evidence type="ECO:0000313" key="8">
    <source>
        <dbReference type="EMBL" id="NHT78780.1"/>
    </source>
</evidence>
<keyword evidence="2 6" id="KW-0349">Heme</keyword>
<dbReference type="Pfam" id="PF13442">
    <property type="entry name" value="Cytochrome_CBB3"/>
    <property type="match status" value="1"/>
</dbReference>
<evidence type="ECO:0000256" key="6">
    <source>
        <dbReference type="PROSITE-ProRule" id="PRU00433"/>
    </source>
</evidence>
<dbReference type="RefSeq" id="WP_167130965.1">
    <property type="nucleotide sequence ID" value="NZ_JAANCM010000019.1"/>
</dbReference>
<dbReference type="PROSITE" id="PS51007">
    <property type="entry name" value="CYTC"/>
    <property type="match status" value="2"/>
</dbReference>
<protein>
    <submittedName>
        <fullName evidence="8">Cytochrome C</fullName>
    </submittedName>
</protein>
<dbReference type="PANTHER" id="PTHR33751">
    <property type="entry name" value="CBB3-TYPE CYTOCHROME C OXIDASE SUBUNIT FIXP"/>
    <property type="match status" value="1"/>
</dbReference>
<name>A0AA43ZKN4_9HYPH</name>
<reference evidence="8" key="1">
    <citation type="submission" date="2020-03" db="EMBL/GenBank/DDBJ databases">
        <title>Ferranicluibacter endophyticum gen. nov., sp. nov., a new genus isolated from Rubus ulmifolius Schott. stem.</title>
        <authorList>
            <person name="Roca-Couso R."/>
            <person name="Flores-Felix J.D."/>
            <person name="Igual J.M."/>
            <person name="Rivas R."/>
        </authorList>
    </citation>
    <scope>NUCLEOTIDE SEQUENCE</scope>
    <source>
        <strain evidence="8">CRRU44</strain>
    </source>
</reference>
<dbReference type="GO" id="GO:0046872">
    <property type="term" value="F:metal ion binding"/>
    <property type="evidence" value="ECO:0007669"/>
    <property type="project" value="UniProtKB-KW"/>
</dbReference>
<dbReference type="SUPFAM" id="SSF46626">
    <property type="entry name" value="Cytochrome c"/>
    <property type="match status" value="3"/>
</dbReference>
<evidence type="ECO:0000256" key="5">
    <source>
        <dbReference type="ARBA" id="ARBA00023004"/>
    </source>
</evidence>
<accession>A0AA43ZKN4</accession>
<evidence type="ECO:0000256" key="2">
    <source>
        <dbReference type="ARBA" id="ARBA00022617"/>
    </source>
</evidence>
<gene>
    <name evidence="8" type="ORF">G8E10_24080</name>
</gene>
<comment type="caution">
    <text evidence="8">The sequence shown here is derived from an EMBL/GenBank/DDBJ whole genome shotgun (WGS) entry which is preliminary data.</text>
</comment>
<dbReference type="PANTHER" id="PTHR33751:SF9">
    <property type="entry name" value="CYTOCHROME C4"/>
    <property type="match status" value="1"/>
</dbReference>
<evidence type="ECO:0000313" key="9">
    <source>
        <dbReference type="Proteomes" id="UP001155840"/>
    </source>
</evidence>
<dbReference type="GO" id="GO:0020037">
    <property type="term" value="F:heme binding"/>
    <property type="evidence" value="ECO:0007669"/>
    <property type="project" value="InterPro"/>
</dbReference>
<dbReference type="Gene3D" id="1.10.760.10">
    <property type="entry name" value="Cytochrome c-like domain"/>
    <property type="match status" value="3"/>
</dbReference>
<evidence type="ECO:0000256" key="4">
    <source>
        <dbReference type="ARBA" id="ARBA00022982"/>
    </source>
</evidence>
<keyword evidence="5 6" id="KW-0408">Iron</keyword>
<dbReference type="InterPro" id="IPR009056">
    <property type="entry name" value="Cyt_c-like_dom"/>
</dbReference>
<keyword evidence="9" id="KW-1185">Reference proteome</keyword>
<evidence type="ECO:0000259" key="7">
    <source>
        <dbReference type="PROSITE" id="PS51007"/>
    </source>
</evidence>
<sequence>MLIRWRHLLAALVALPVLGLMVAWLGLIPVGASGGHWAATDWFLHWVMRNSVRTAALDTKTPPLNNAAMLPLAAGHFETGCALCHGSPVQKRSAAALAMLPPPPDLAEVVPTWTDAQLFEIVQHGVRFTGMPYWPTRDREDEVWAMVAFLRQLPDMDGPTYLRLSGLATPIQDGTLRPPALACDSCHAETRLDGNGLIPGLAGQSEAYLLESLRAYADGTRPSGVMQAAISGLEPDSFHDLARFYAGQARQSLPPAQSEPALLDHGRRLAEAGDAGRRIPACLTCHDRADGNPAFPVLSGQSAPYLESQLRLFAAKTRGGGAYADLMIPAAENLEERDIEALAAYFSSR</sequence>
<dbReference type="GO" id="GO:0009055">
    <property type="term" value="F:electron transfer activity"/>
    <property type="evidence" value="ECO:0007669"/>
    <property type="project" value="InterPro"/>
</dbReference>
<organism evidence="8 9">
    <name type="scientific">Ferranicluibacter rubi</name>
    <dbReference type="NCBI Taxonomy" id="2715133"/>
    <lineage>
        <taxon>Bacteria</taxon>
        <taxon>Pseudomonadati</taxon>
        <taxon>Pseudomonadota</taxon>
        <taxon>Alphaproteobacteria</taxon>
        <taxon>Hyphomicrobiales</taxon>
        <taxon>Rhizobiaceae</taxon>
        <taxon>Ferranicluibacter</taxon>
    </lineage>
</organism>
<feature type="domain" description="Cytochrome c" evidence="7">
    <location>
        <begin position="153"/>
        <end position="249"/>
    </location>
</feature>
<dbReference type="EMBL" id="JAANCM010000019">
    <property type="protein sequence ID" value="NHT78780.1"/>
    <property type="molecule type" value="Genomic_DNA"/>
</dbReference>
<dbReference type="Proteomes" id="UP001155840">
    <property type="component" value="Unassembled WGS sequence"/>
</dbReference>
<keyword evidence="3 6" id="KW-0479">Metal-binding</keyword>